<dbReference type="PANTHER" id="PTHR32096">
    <property type="entry name" value="WRKY TRANSCRIPTION FACTOR 30-RELATED-RELATED"/>
    <property type="match status" value="1"/>
</dbReference>
<dbReference type="PROSITE" id="PS50811">
    <property type="entry name" value="WRKY"/>
    <property type="match status" value="1"/>
</dbReference>
<dbReference type="InterPro" id="IPR044810">
    <property type="entry name" value="WRKY_plant"/>
</dbReference>
<dbReference type="PANTHER" id="PTHR32096:SF146">
    <property type="entry name" value="WRKY TRANSCRIPTION FACTOR 19-RELATED"/>
    <property type="match status" value="1"/>
</dbReference>
<dbReference type="Proteomes" id="UP000029121">
    <property type="component" value="Unassembled WGS sequence"/>
</dbReference>
<dbReference type="Pfam" id="PF03106">
    <property type="entry name" value="WRKY"/>
    <property type="match status" value="1"/>
</dbReference>
<dbReference type="EMBL" id="KB870809">
    <property type="protein sequence ID" value="EOA26072.1"/>
    <property type="molecule type" value="Genomic_DNA"/>
</dbReference>
<dbReference type="Gene3D" id="2.20.25.80">
    <property type="entry name" value="WRKY domain"/>
    <property type="match status" value="1"/>
</dbReference>
<evidence type="ECO:0000256" key="4">
    <source>
        <dbReference type="ARBA" id="ARBA00023163"/>
    </source>
</evidence>
<organism evidence="7 8">
    <name type="scientific">Capsella rubella</name>
    <dbReference type="NCBI Taxonomy" id="81985"/>
    <lineage>
        <taxon>Eukaryota</taxon>
        <taxon>Viridiplantae</taxon>
        <taxon>Streptophyta</taxon>
        <taxon>Embryophyta</taxon>
        <taxon>Tracheophyta</taxon>
        <taxon>Spermatophyta</taxon>
        <taxon>Magnoliopsida</taxon>
        <taxon>eudicotyledons</taxon>
        <taxon>Gunneridae</taxon>
        <taxon>Pentapetalae</taxon>
        <taxon>rosids</taxon>
        <taxon>malvids</taxon>
        <taxon>Brassicales</taxon>
        <taxon>Brassicaceae</taxon>
        <taxon>Camelineae</taxon>
        <taxon>Capsella</taxon>
    </lineage>
</organism>
<dbReference type="SMART" id="SM00774">
    <property type="entry name" value="WRKY"/>
    <property type="match status" value="1"/>
</dbReference>
<reference evidence="8" key="1">
    <citation type="journal article" date="2013" name="Nat. Genet.">
        <title>The Capsella rubella genome and the genomic consequences of rapid mating system evolution.</title>
        <authorList>
            <person name="Slotte T."/>
            <person name="Hazzouri K.M."/>
            <person name="Agren J.A."/>
            <person name="Koenig D."/>
            <person name="Maumus F."/>
            <person name="Guo Y.L."/>
            <person name="Steige K."/>
            <person name="Platts A.E."/>
            <person name="Escobar J.S."/>
            <person name="Newman L.K."/>
            <person name="Wang W."/>
            <person name="Mandakova T."/>
            <person name="Vello E."/>
            <person name="Smith L.M."/>
            <person name="Henz S.R."/>
            <person name="Steffen J."/>
            <person name="Takuno S."/>
            <person name="Brandvain Y."/>
            <person name="Coop G."/>
            <person name="Andolfatto P."/>
            <person name="Hu T.T."/>
            <person name="Blanchette M."/>
            <person name="Clark R.M."/>
            <person name="Quesneville H."/>
            <person name="Nordborg M."/>
            <person name="Gaut B.S."/>
            <person name="Lysak M.A."/>
            <person name="Jenkins J."/>
            <person name="Grimwood J."/>
            <person name="Chapman J."/>
            <person name="Prochnik S."/>
            <person name="Shu S."/>
            <person name="Rokhsar D."/>
            <person name="Schmutz J."/>
            <person name="Weigel D."/>
            <person name="Wright S.I."/>
        </authorList>
    </citation>
    <scope>NUCLEOTIDE SEQUENCE [LARGE SCALE GENOMIC DNA]</scope>
    <source>
        <strain evidence="8">cv. Monte Gargano</strain>
    </source>
</reference>
<keyword evidence="4" id="KW-0804">Transcription</keyword>
<dbReference type="GO" id="GO:0000976">
    <property type="term" value="F:transcription cis-regulatory region binding"/>
    <property type="evidence" value="ECO:0007669"/>
    <property type="project" value="TreeGrafter"/>
</dbReference>
<dbReference type="GO" id="GO:0003700">
    <property type="term" value="F:DNA-binding transcription factor activity"/>
    <property type="evidence" value="ECO:0007669"/>
    <property type="project" value="InterPro"/>
</dbReference>
<evidence type="ECO:0000313" key="7">
    <source>
        <dbReference type="EMBL" id="EOA26072.1"/>
    </source>
</evidence>
<keyword evidence="3" id="KW-0238">DNA-binding</keyword>
<dbReference type="STRING" id="81985.R0FTA9"/>
<dbReference type="InterPro" id="IPR003657">
    <property type="entry name" value="WRKY_dom"/>
</dbReference>
<name>R0FTA9_9BRAS</name>
<proteinExistence type="predicted"/>
<dbReference type="GO" id="GO:0005634">
    <property type="term" value="C:nucleus"/>
    <property type="evidence" value="ECO:0007669"/>
    <property type="project" value="UniProtKB-SubCell"/>
</dbReference>
<dbReference type="InterPro" id="IPR036576">
    <property type="entry name" value="WRKY_dom_sf"/>
</dbReference>
<evidence type="ECO:0000256" key="5">
    <source>
        <dbReference type="ARBA" id="ARBA00023242"/>
    </source>
</evidence>
<gene>
    <name evidence="7" type="ORF">CARUB_v10019489mg</name>
</gene>
<dbReference type="AlphaFoldDB" id="R0FTA9"/>
<evidence type="ECO:0000313" key="8">
    <source>
        <dbReference type="Proteomes" id="UP000029121"/>
    </source>
</evidence>
<sequence length="291" mass="33393">MKEETTLVEEKLGMKDDLEHGKELANRLMKDLKNPFSSKESNKSLISGILRSYENAIVMLGLDQQTLKRRSPERMDQRYKKRKNGPRKLTYVLEQDKKELQLDDGYCWRKYGQKDIHGSENPRGYYRCTHRFTRGCLAVKQVQKSDADPSCYEVKYLKSHTCNVNLSTTKSSVVSVPKEEPNNVHELHVAEQSVDIIKHMKFEETMLSLDDLENKNEIFRTFSFSNLETENITGRRNLMENLSPTTTSESGITNELLSASSASVVNSPADDSCFTSLENILDLSYDDWSLI</sequence>
<evidence type="ECO:0000256" key="3">
    <source>
        <dbReference type="ARBA" id="ARBA00023125"/>
    </source>
</evidence>
<evidence type="ECO:0000259" key="6">
    <source>
        <dbReference type="PROSITE" id="PS50811"/>
    </source>
</evidence>
<dbReference type="SUPFAM" id="SSF118290">
    <property type="entry name" value="WRKY DNA-binding domain"/>
    <property type="match status" value="1"/>
</dbReference>
<evidence type="ECO:0000256" key="1">
    <source>
        <dbReference type="ARBA" id="ARBA00004123"/>
    </source>
</evidence>
<keyword evidence="5" id="KW-0539">Nucleus</keyword>
<keyword evidence="2" id="KW-0805">Transcription regulation</keyword>
<accession>R0FTA9</accession>
<evidence type="ECO:0000256" key="2">
    <source>
        <dbReference type="ARBA" id="ARBA00023015"/>
    </source>
</evidence>
<feature type="domain" description="WRKY" evidence="6">
    <location>
        <begin position="97"/>
        <end position="165"/>
    </location>
</feature>
<protein>
    <recommendedName>
        <fullName evidence="6">WRKY domain-containing protein</fullName>
    </recommendedName>
</protein>
<comment type="subcellular location">
    <subcellularLocation>
        <location evidence="1">Nucleus</location>
    </subcellularLocation>
</comment>
<keyword evidence="8" id="KW-1185">Reference proteome</keyword>